<accession>A0A6P2LS22</accession>
<protein>
    <submittedName>
        <fullName evidence="1">Uncharacterized protein</fullName>
    </submittedName>
</protein>
<dbReference type="Proteomes" id="UP000494170">
    <property type="component" value="Unassembled WGS sequence"/>
</dbReference>
<sequence length="74" mass="8306">MNGEGTGDNVQSNVISFEAFRRKSSTRRYGRVYLAEDATGDVEFRMEGVTALNALPFMQLMLHLSGRMLKIYTG</sequence>
<dbReference type="EMBL" id="CABVPY010000018">
    <property type="protein sequence ID" value="VWB70024.1"/>
    <property type="molecule type" value="Genomic_DNA"/>
</dbReference>
<gene>
    <name evidence="1" type="ORF">BLA6863_03281</name>
</gene>
<dbReference type="AlphaFoldDB" id="A0A6P2LS22"/>
<reference evidence="1 2" key="1">
    <citation type="submission" date="2019-09" db="EMBL/GenBank/DDBJ databases">
        <authorList>
            <person name="Depoorter E."/>
        </authorList>
    </citation>
    <scope>NUCLEOTIDE SEQUENCE [LARGE SCALE GENOMIC DNA]</scope>
    <source>
        <strain evidence="1">LMG 6863</strain>
    </source>
</reference>
<name>A0A6P2LS22_BURL3</name>
<organism evidence="1 2">
    <name type="scientific">Burkholderia lata (strain ATCC 17760 / DSM 23089 / LMG 22485 / NCIMB 9086 / R18194 / 383)</name>
    <dbReference type="NCBI Taxonomy" id="482957"/>
    <lineage>
        <taxon>Bacteria</taxon>
        <taxon>Pseudomonadati</taxon>
        <taxon>Pseudomonadota</taxon>
        <taxon>Betaproteobacteria</taxon>
        <taxon>Burkholderiales</taxon>
        <taxon>Burkholderiaceae</taxon>
        <taxon>Burkholderia</taxon>
        <taxon>Burkholderia cepacia complex</taxon>
    </lineage>
</organism>
<evidence type="ECO:0000313" key="1">
    <source>
        <dbReference type="EMBL" id="VWB70024.1"/>
    </source>
</evidence>
<proteinExistence type="predicted"/>
<evidence type="ECO:0000313" key="2">
    <source>
        <dbReference type="Proteomes" id="UP000494170"/>
    </source>
</evidence>